<dbReference type="EC" id="2.7.7.65" evidence="2"/>
<protein>
    <recommendedName>
        <fullName evidence="2">diguanylate cyclase</fullName>
        <ecNumber evidence="2">2.7.7.65</ecNumber>
    </recommendedName>
</protein>
<dbReference type="AlphaFoldDB" id="A0A8H9M7U2"/>
<sequence length="463" mass="51695">MSQTPYLPEPSYLHRALSTLGSAPDPDTLLKGLASTLYHINRQQPIALYRLHDAKALHLTYYLSPAGQQAAPHALRLITSLASLSTLGLDYRDIQGEFDTWGYVAYPTPDTHEQTQWITLFIDLASQRLRLLKAANATQRRIRLRRRRRSILKDMQHTCSIDHLVQRHGQSWCRIFQAVGIALYYQEELACFGQCPPERQLLAAIASLAAPLDDTETIELDGECAGGIAVSVHVADAQPAWLMLFRRRHAVPLLPELSCPHTPVGYWLASEINSLAELADDLTSVITAIEIANLNQQLVATNQWLETLAHKDALTQCWNRYYTELVLDSIDPTHTTMALILFDIDDFKCINDTHGHAVGDDVLRDLVAVVQGTLRQGDHLGRWGGEEFMILARELDHEGTLQFANRVRLAVASARFAVAAPVSISMGATLVHAHESPRQWLERADQGLYLAKQAGKNRCVLCP</sequence>
<comment type="catalytic activity">
    <reaction evidence="3">
        <text>2 GTP = 3',3'-c-di-GMP + 2 diphosphate</text>
        <dbReference type="Rhea" id="RHEA:24898"/>
        <dbReference type="ChEBI" id="CHEBI:33019"/>
        <dbReference type="ChEBI" id="CHEBI:37565"/>
        <dbReference type="ChEBI" id="CHEBI:58805"/>
        <dbReference type="EC" id="2.7.7.65"/>
    </reaction>
</comment>
<proteinExistence type="predicted"/>
<dbReference type="FunFam" id="3.30.70.270:FF:000001">
    <property type="entry name" value="Diguanylate cyclase domain protein"/>
    <property type="match status" value="1"/>
</dbReference>
<dbReference type="Proteomes" id="UP000623776">
    <property type="component" value="Unassembled WGS sequence"/>
</dbReference>
<comment type="cofactor">
    <cofactor evidence="1">
        <name>Mg(2+)</name>
        <dbReference type="ChEBI" id="CHEBI:18420"/>
    </cofactor>
</comment>
<dbReference type="SUPFAM" id="SSF55073">
    <property type="entry name" value="Nucleotide cyclase"/>
    <property type="match status" value="1"/>
</dbReference>
<dbReference type="RefSeq" id="WP_039175259.1">
    <property type="nucleotide sequence ID" value="NZ_BMXN01000002.1"/>
</dbReference>
<reference evidence="6" key="1">
    <citation type="journal article" date="2019" name="Int. J. Syst. Evol. Microbiol.">
        <title>The Global Catalogue of Microorganisms (GCM) 10K type strain sequencing project: providing services to taxonomists for standard genome sequencing and annotation.</title>
        <authorList>
            <consortium name="The Broad Institute Genomics Platform"/>
            <consortium name="The Broad Institute Genome Sequencing Center for Infectious Disease"/>
            <person name="Wu L."/>
            <person name="Ma J."/>
        </authorList>
    </citation>
    <scope>NUCLEOTIDE SEQUENCE [LARGE SCALE GENOMIC DNA]</scope>
    <source>
        <strain evidence="6">KCTC 22154</strain>
    </source>
</reference>
<dbReference type="GO" id="GO:1902201">
    <property type="term" value="P:negative regulation of bacterial-type flagellum-dependent cell motility"/>
    <property type="evidence" value="ECO:0007669"/>
    <property type="project" value="TreeGrafter"/>
</dbReference>
<keyword evidence="6" id="KW-1185">Reference proteome</keyword>
<dbReference type="InterPro" id="IPR029016">
    <property type="entry name" value="GAF-like_dom_sf"/>
</dbReference>
<evidence type="ECO:0000313" key="5">
    <source>
        <dbReference type="EMBL" id="GHD55017.1"/>
    </source>
</evidence>
<dbReference type="EMBL" id="BMXN01000002">
    <property type="protein sequence ID" value="GHD55017.1"/>
    <property type="molecule type" value="Genomic_DNA"/>
</dbReference>
<dbReference type="GO" id="GO:0005886">
    <property type="term" value="C:plasma membrane"/>
    <property type="evidence" value="ECO:0007669"/>
    <property type="project" value="TreeGrafter"/>
</dbReference>
<evidence type="ECO:0000313" key="6">
    <source>
        <dbReference type="Proteomes" id="UP000623776"/>
    </source>
</evidence>
<dbReference type="Gene3D" id="3.30.450.40">
    <property type="match status" value="1"/>
</dbReference>
<dbReference type="GO" id="GO:0043709">
    <property type="term" value="P:cell adhesion involved in single-species biofilm formation"/>
    <property type="evidence" value="ECO:0007669"/>
    <property type="project" value="TreeGrafter"/>
</dbReference>
<dbReference type="InterPro" id="IPR000160">
    <property type="entry name" value="GGDEF_dom"/>
</dbReference>
<gene>
    <name evidence="5" type="ORF">GCM10007157_04220</name>
</gene>
<dbReference type="PANTHER" id="PTHR45138">
    <property type="entry name" value="REGULATORY COMPONENTS OF SENSORY TRANSDUCTION SYSTEM"/>
    <property type="match status" value="1"/>
</dbReference>
<dbReference type="PROSITE" id="PS50887">
    <property type="entry name" value="GGDEF"/>
    <property type="match status" value="1"/>
</dbReference>
<dbReference type="NCBIfam" id="TIGR00254">
    <property type="entry name" value="GGDEF"/>
    <property type="match status" value="1"/>
</dbReference>
<dbReference type="CDD" id="cd01949">
    <property type="entry name" value="GGDEF"/>
    <property type="match status" value="1"/>
</dbReference>
<dbReference type="PANTHER" id="PTHR45138:SF9">
    <property type="entry name" value="DIGUANYLATE CYCLASE DGCM-RELATED"/>
    <property type="match status" value="1"/>
</dbReference>
<dbReference type="SMART" id="SM00267">
    <property type="entry name" value="GGDEF"/>
    <property type="match status" value="1"/>
</dbReference>
<dbReference type="Pfam" id="PF00990">
    <property type="entry name" value="GGDEF"/>
    <property type="match status" value="1"/>
</dbReference>
<dbReference type="InterPro" id="IPR050469">
    <property type="entry name" value="Diguanylate_Cyclase"/>
</dbReference>
<dbReference type="InterPro" id="IPR029787">
    <property type="entry name" value="Nucleotide_cyclase"/>
</dbReference>
<dbReference type="Gene3D" id="3.30.450.270">
    <property type="match status" value="1"/>
</dbReference>
<dbReference type="GO" id="GO:0052621">
    <property type="term" value="F:diguanylate cyclase activity"/>
    <property type="evidence" value="ECO:0007669"/>
    <property type="project" value="UniProtKB-EC"/>
</dbReference>
<evidence type="ECO:0000256" key="3">
    <source>
        <dbReference type="ARBA" id="ARBA00034247"/>
    </source>
</evidence>
<accession>A0A8H9M7U2</accession>
<dbReference type="Gene3D" id="3.30.70.270">
    <property type="match status" value="1"/>
</dbReference>
<comment type="caution">
    <text evidence="5">The sequence shown here is derived from an EMBL/GenBank/DDBJ whole genome shotgun (WGS) entry which is preliminary data.</text>
</comment>
<evidence type="ECO:0000259" key="4">
    <source>
        <dbReference type="PROSITE" id="PS50887"/>
    </source>
</evidence>
<dbReference type="InterPro" id="IPR043128">
    <property type="entry name" value="Rev_trsase/Diguanyl_cyclase"/>
</dbReference>
<organism evidence="5 6">
    <name type="scientific">Vreelandella hamiltonii</name>
    <dbReference type="NCBI Taxonomy" id="502829"/>
    <lineage>
        <taxon>Bacteria</taxon>
        <taxon>Pseudomonadati</taxon>
        <taxon>Pseudomonadota</taxon>
        <taxon>Gammaproteobacteria</taxon>
        <taxon>Oceanospirillales</taxon>
        <taxon>Halomonadaceae</taxon>
        <taxon>Vreelandella</taxon>
    </lineage>
</organism>
<feature type="domain" description="GGDEF" evidence="4">
    <location>
        <begin position="335"/>
        <end position="463"/>
    </location>
</feature>
<evidence type="ECO:0000256" key="2">
    <source>
        <dbReference type="ARBA" id="ARBA00012528"/>
    </source>
</evidence>
<evidence type="ECO:0000256" key="1">
    <source>
        <dbReference type="ARBA" id="ARBA00001946"/>
    </source>
</evidence>
<dbReference type="SUPFAM" id="SSF55781">
    <property type="entry name" value="GAF domain-like"/>
    <property type="match status" value="1"/>
</dbReference>
<name>A0A8H9M7U2_9GAMM</name>
<dbReference type="InterPro" id="IPR043150">
    <property type="entry name" value="Phytochrome_PHY_sf"/>
</dbReference>